<name>A0A1F5E1T3_9BACT</name>
<dbReference type="AlphaFoldDB" id="A0A1F5E1T3"/>
<proteinExistence type="predicted"/>
<organism evidence="1 2">
    <name type="scientific">Candidatus Beckwithbacteria bacterium RIFCSPLOWO2_02_FULL_47_23</name>
    <dbReference type="NCBI Taxonomy" id="1797463"/>
    <lineage>
        <taxon>Bacteria</taxon>
        <taxon>Candidatus Beckwithiibacteriota</taxon>
    </lineage>
</organism>
<evidence type="ECO:0008006" key="3">
    <source>
        <dbReference type="Google" id="ProtNLM"/>
    </source>
</evidence>
<reference evidence="1 2" key="1">
    <citation type="journal article" date="2016" name="Nat. Commun.">
        <title>Thousands of microbial genomes shed light on interconnected biogeochemical processes in an aquifer system.</title>
        <authorList>
            <person name="Anantharaman K."/>
            <person name="Brown C.T."/>
            <person name="Hug L.A."/>
            <person name="Sharon I."/>
            <person name="Castelle C.J."/>
            <person name="Probst A.J."/>
            <person name="Thomas B.C."/>
            <person name="Singh A."/>
            <person name="Wilkins M.J."/>
            <person name="Karaoz U."/>
            <person name="Brodie E.L."/>
            <person name="Williams K.H."/>
            <person name="Hubbard S.S."/>
            <person name="Banfield J.F."/>
        </authorList>
    </citation>
    <scope>NUCLEOTIDE SEQUENCE [LARGE SCALE GENOMIC DNA]</scope>
</reference>
<dbReference type="EMBL" id="MEZQ01000014">
    <property type="protein sequence ID" value="OGD61365.1"/>
    <property type="molecule type" value="Genomic_DNA"/>
</dbReference>
<evidence type="ECO:0000313" key="2">
    <source>
        <dbReference type="Proteomes" id="UP000176364"/>
    </source>
</evidence>
<accession>A0A1F5E1T3</accession>
<sequence>MRIHLPNSAWLGNIDPFLSSFQASHSEKLEISAHKQWISVHPVVLCMVAALGLDCQPQNISFNKLEAKSRHYLKRMGLFKLLKIRSDIKIIEHEPAGRFIPLTQITDQKTLSHFIEDMVPLLHLQPKQAKPIRYIISELTRNVFEHSQSKTGAILCAQYYKKSNTIRLGIVDRGVGIKKTISAVYPVKEDLESIQLALTPGITGTTRRIGGTEQNMGAGLFFIKSITKVNRDFFMIYSGSGMYKLLKTSLPKKVRLYADPFRDKHSKDNKFPYWQGTVVGVDLNLDNRQEFNNLLNLIYDIVQKTIRERKKQYYKRKAKFI</sequence>
<dbReference type="Proteomes" id="UP000176364">
    <property type="component" value="Unassembled WGS sequence"/>
</dbReference>
<dbReference type="InterPro" id="IPR036890">
    <property type="entry name" value="HATPase_C_sf"/>
</dbReference>
<gene>
    <name evidence="1" type="ORF">A3I57_03175</name>
</gene>
<protein>
    <recommendedName>
        <fullName evidence="3">Histidine kinase/HSP90-like ATPase domain-containing protein</fullName>
    </recommendedName>
</protein>
<comment type="caution">
    <text evidence="1">The sequence shown here is derived from an EMBL/GenBank/DDBJ whole genome shotgun (WGS) entry which is preliminary data.</text>
</comment>
<evidence type="ECO:0000313" key="1">
    <source>
        <dbReference type="EMBL" id="OGD61365.1"/>
    </source>
</evidence>
<dbReference type="SUPFAM" id="SSF55874">
    <property type="entry name" value="ATPase domain of HSP90 chaperone/DNA topoisomerase II/histidine kinase"/>
    <property type="match status" value="1"/>
</dbReference>
<dbReference type="Gene3D" id="3.30.565.10">
    <property type="entry name" value="Histidine kinase-like ATPase, C-terminal domain"/>
    <property type="match status" value="1"/>
</dbReference>